<accession>A0A4S8KTU3</accession>
<dbReference type="OrthoDB" id="3236341at2759"/>
<name>A0A4S8KTU3_DENBC</name>
<evidence type="ECO:0000313" key="3">
    <source>
        <dbReference type="Proteomes" id="UP000297245"/>
    </source>
</evidence>
<keyword evidence="3" id="KW-1185">Reference proteome</keyword>
<feature type="compositionally biased region" description="Polar residues" evidence="1">
    <location>
        <begin position="26"/>
        <end position="47"/>
    </location>
</feature>
<feature type="region of interest" description="Disordered" evidence="1">
    <location>
        <begin position="1"/>
        <end position="47"/>
    </location>
</feature>
<dbReference type="EMBL" id="ML180067">
    <property type="protein sequence ID" value="THU79170.1"/>
    <property type="molecule type" value="Genomic_DNA"/>
</dbReference>
<sequence length="267" mass="29246">MARCTVPVNSDNESDGLSDLKINPIEDTSQQPIPASARSSQKWSHDQISGGTQAVNGNLVTVARNLAKRRKLTDDQIADVESFLNKNITHYVNAVSISTHLRSFLGPATVVNKLLDLNLDLPDNIRQNQAALNLLTEEVAETFTQCRSTMKKIKASLGQTVNKKYTPYATDPTCDNIFSLTQVLVKHTKCAVSAELCAQVAILRHAYKKTPGIKYWEKVDKMMKSLREKGDHDPKKISSSVLEAQVLANGDDVDAIGGDVDEPAEGD</sequence>
<organism evidence="2 3">
    <name type="scientific">Dendrothele bispora (strain CBS 962.96)</name>
    <dbReference type="NCBI Taxonomy" id="1314807"/>
    <lineage>
        <taxon>Eukaryota</taxon>
        <taxon>Fungi</taxon>
        <taxon>Dikarya</taxon>
        <taxon>Basidiomycota</taxon>
        <taxon>Agaricomycotina</taxon>
        <taxon>Agaricomycetes</taxon>
        <taxon>Agaricomycetidae</taxon>
        <taxon>Agaricales</taxon>
        <taxon>Agaricales incertae sedis</taxon>
        <taxon>Dendrothele</taxon>
    </lineage>
</organism>
<gene>
    <name evidence="2" type="ORF">K435DRAFT_875808</name>
</gene>
<proteinExistence type="predicted"/>
<evidence type="ECO:0000313" key="2">
    <source>
        <dbReference type="EMBL" id="THU79170.1"/>
    </source>
</evidence>
<dbReference type="AlphaFoldDB" id="A0A4S8KTU3"/>
<evidence type="ECO:0000256" key="1">
    <source>
        <dbReference type="SAM" id="MobiDB-lite"/>
    </source>
</evidence>
<reference evidence="2 3" key="1">
    <citation type="journal article" date="2019" name="Nat. Ecol. Evol.">
        <title>Megaphylogeny resolves global patterns of mushroom evolution.</title>
        <authorList>
            <person name="Varga T."/>
            <person name="Krizsan K."/>
            <person name="Foldi C."/>
            <person name="Dima B."/>
            <person name="Sanchez-Garcia M."/>
            <person name="Sanchez-Ramirez S."/>
            <person name="Szollosi G.J."/>
            <person name="Szarkandi J.G."/>
            <person name="Papp V."/>
            <person name="Albert L."/>
            <person name="Andreopoulos W."/>
            <person name="Angelini C."/>
            <person name="Antonin V."/>
            <person name="Barry K.W."/>
            <person name="Bougher N.L."/>
            <person name="Buchanan P."/>
            <person name="Buyck B."/>
            <person name="Bense V."/>
            <person name="Catcheside P."/>
            <person name="Chovatia M."/>
            <person name="Cooper J."/>
            <person name="Damon W."/>
            <person name="Desjardin D."/>
            <person name="Finy P."/>
            <person name="Geml J."/>
            <person name="Haridas S."/>
            <person name="Hughes K."/>
            <person name="Justo A."/>
            <person name="Karasinski D."/>
            <person name="Kautmanova I."/>
            <person name="Kiss B."/>
            <person name="Kocsube S."/>
            <person name="Kotiranta H."/>
            <person name="LaButti K.M."/>
            <person name="Lechner B.E."/>
            <person name="Liimatainen K."/>
            <person name="Lipzen A."/>
            <person name="Lukacs Z."/>
            <person name="Mihaltcheva S."/>
            <person name="Morgado L.N."/>
            <person name="Niskanen T."/>
            <person name="Noordeloos M.E."/>
            <person name="Ohm R.A."/>
            <person name="Ortiz-Santana B."/>
            <person name="Ovrebo C."/>
            <person name="Racz N."/>
            <person name="Riley R."/>
            <person name="Savchenko A."/>
            <person name="Shiryaev A."/>
            <person name="Soop K."/>
            <person name="Spirin V."/>
            <person name="Szebenyi C."/>
            <person name="Tomsovsky M."/>
            <person name="Tulloss R.E."/>
            <person name="Uehling J."/>
            <person name="Grigoriev I.V."/>
            <person name="Vagvolgyi C."/>
            <person name="Papp T."/>
            <person name="Martin F.M."/>
            <person name="Miettinen O."/>
            <person name="Hibbett D.S."/>
            <person name="Nagy L.G."/>
        </authorList>
    </citation>
    <scope>NUCLEOTIDE SEQUENCE [LARGE SCALE GENOMIC DNA]</scope>
    <source>
        <strain evidence="2 3">CBS 962.96</strain>
    </source>
</reference>
<dbReference type="Proteomes" id="UP000297245">
    <property type="component" value="Unassembled WGS sequence"/>
</dbReference>
<protein>
    <submittedName>
        <fullName evidence="2">Uncharacterized protein</fullName>
    </submittedName>
</protein>